<keyword evidence="2" id="KW-0812">Transmembrane</keyword>
<gene>
    <name evidence="3" type="ORF">EAH80_04265</name>
</gene>
<feature type="compositionally biased region" description="Basic and acidic residues" evidence="1">
    <location>
        <begin position="71"/>
        <end position="80"/>
    </location>
</feature>
<keyword evidence="2" id="KW-1133">Transmembrane helix</keyword>
<dbReference type="AlphaFoldDB" id="A0A502EIB3"/>
<evidence type="ECO:0000256" key="2">
    <source>
        <dbReference type="SAM" id="Phobius"/>
    </source>
</evidence>
<feature type="region of interest" description="Disordered" evidence="1">
    <location>
        <begin position="53"/>
        <end position="80"/>
    </location>
</feature>
<name>A0A502EIB3_9MYCO</name>
<proteinExistence type="predicted"/>
<accession>A0A502EIB3</accession>
<protein>
    <submittedName>
        <fullName evidence="3">Uncharacterized protein</fullName>
    </submittedName>
</protein>
<reference evidence="3 4" key="1">
    <citation type="journal article" date="2019" name="Environ. Microbiol.">
        <title>Species interactions and distinct microbial communities in high Arctic permafrost affected cryosols are associated with the CH4 and CO2 gas fluxes.</title>
        <authorList>
            <person name="Altshuler I."/>
            <person name="Hamel J."/>
            <person name="Turney S."/>
            <person name="Magnuson E."/>
            <person name="Levesque R."/>
            <person name="Greer C."/>
            <person name="Whyte L.G."/>
        </authorList>
    </citation>
    <scope>NUCLEOTIDE SEQUENCE [LARGE SCALE GENOMIC DNA]</scope>
    <source>
        <strain evidence="3 4">S5.20</strain>
    </source>
</reference>
<dbReference type="EMBL" id="RCZG01000001">
    <property type="protein sequence ID" value="TPG37435.1"/>
    <property type="molecule type" value="Genomic_DNA"/>
</dbReference>
<comment type="caution">
    <text evidence="3">The sequence shown here is derived from an EMBL/GenBank/DDBJ whole genome shotgun (WGS) entry which is preliminary data.</text>
</comment>
<dbReference type="Proteomes" id="UP000320095">
    <property type="component" value="Unassembled WGS sequence"/>
</dbReference>
<dbReference type="RefSeq" id="WP_140688181.1">
    <property type="nucleotide sequence ID" value="NZ_RCZG01000001.1"/>
</dbReference>
<keyword evidence="4" id="KW-1185">Reference proteome</keyword>
<evidence type="ECO:0000313" key="4">
    <source>
        <dbReference type="Proteomes" id="UP000320095"/>
    </source>
</evidence>
<organism evidence="3 4">
    <name type="scientific">Mycolicibacterium hodleri</name>
    <dbReference type="NCBI Taxonomy" id="49897"/>
    <lineage>
        <taxon>Bacteria</taxon>
        <taxon>Bacillati</taxon>
        <taxon>Actinomycetota</taxon>
        <taxon>Actinomycetes</taxon>
        <taxon>Mycobacteriales</taxon>
        <taxon>Mycobacteriaceae</taxon>
        <taxon>Mycolicibacterium</taxon>
    </lineage>
</organism>
<sequence length="80" mass="8736">MDTLTQLGHAQQRIVKVQRRVWLAQVLMWLIVSIAGLLSIGGAVWAVRRSAGGRHEMPDTPGAHETGTIHVEPDGRLSDS</sequence>
<keyword evidence="2" id="KW-0472">Membrane</keyword>
<evidence type="ECO:0000313" key="3">
    <source>
        <dbReference type="EMBL" id="TPG37435.1"/>
    </source>
</evidence>
<evidence type="ECO:0000256" key="1">
    <source>
        <dbReference type="SAM" id="MobiDB-lite"/>
    </source>
</evidence>
<feature type="transmembrane region" description="Helical" evidence="2">
    <location>
        <begin position="26"/>
        <end position="47"/>
    </location>
</feature>
<dbReference type="OrthoDB" id="4753588at2"/>